<evidence type="ECO:0000313" key="4">
    <source>
        <dbReference type="EMBL" id="RMX45892.1"/>
    </source>
</evidence>
<name>A0A3M6TX18_POCDA</name>
<dbReference type="InterPro" id="IPR020821">
    <property type="entry name" value="ENPP1-3/EXOG-like_nuc-like"/>
</dbReference>
<evidence type="ECO:0000259" key="2">
    <source>
        <dbReference type="SMART" id="SM00477"/>
    </source>
</evidence>
<evidence type="ECO:0000313" key="5">
    <source>
        <dbReference type="Proteomes" id="UP000275408"/>
    </source>
</evidence>
<dbReference type="EMBL" id="RCHS01002752">
    <property type="protein sequence ID" value="RMX45892.1"/>
    <property type="molecule type" value="Genomic_DNA"/>
</dbReference>
<dbReference type="GO" id="GO:0003676">
    <property type="term" value="F:nucleic acid binding"/>
    <property type="evidence" value="ECO:0007669"/>
    <property type="project" value="InterPro"/>
</dbReference>
<keyword evidence="1" id="KW-0732">Signal</keyword>
<evidence type="ECO:0008006" key="6">
    <source>
        <dbReference type="Google" id="ProtNLM"/>
    </source>
</evidence>
<feature type="domain" description="DNA/RNA non-specific endonuclease/pyrophosphatase/phosphodiesterase" evidence="3">
    <location>
        <begin position="82"/>
        <end position="326"/>
    </location>
</feature>
<organism evidence="4 5">
    <name type="scientific">Pocillopora damicornis</name>
    <name type="common">Cauliflower coral</name>
    <name type="synonym">Millepora damicornis</name>
    <dbReference type="NCBI Taxonomy" id="46731"/>
    <lineage>
        <taxon>Eukaryota</taxon>
        <taxon>Metazoa</taxon>
        <taxon>Cnidaria</taxon>
        <taxon>Anthozoa</taxon>
        <taxon>Hexacorallia</taxon>
        <taxon>Scleractinia</taxon>
        <taxon>Astrocoeniina</taxon>
        <taxon>Pocilloporidae</taxon>
        <taxon>Pocillopora</taxon>
    </lineage>
</organism>
<dbReference type="InterPro" id="IPR044929">
    <property type="entry name" value="DNA/RNA_non-sp_Endonuclease_sf"/>
</dbReference>
<feature type="signal peptide" evidence="1">
    <location>
        <begin position="1"/>
        <end position="24"/>
    </location>
</feature>
<comment type="caution">
    <text evidence="4">The sequence shown here is derived from an EMBL/GenBank/DDBJ whole genome shotgun (WGS) entry which is preliminary data.</text>
</comment>
<dbReference type="SUPFAM" id="SSF54060">
    <property type="entry name" value="His-Me finger endonucleases"/>
    <property type="match status" value="1"/>
</dbReference>
<dbReference type="SMART" id="SM00892">
    <property type="entry name" value="Endonuclease_NS"/>
    <property type="match status" value="1"/>
</dbReference>
<reference evidence="4 5" key="1">
    <citation type="journal article" date="2018" name="Sci. Rep.">
        <title>Comparative analysis of the Pocillopora damicornis genome highlights role of immune system in coral evolution.</title>
        <authorList>
            <person name="Cunning R."/>
            <person name="Bay R.A."/>
            <person name="Gillette P."/>
            <person name="Baker A.C."/>
            <person name="Traylor-Knowles N."/>
        </authorList>
    </citation>
    <scope>NUCLEOTIDE SEQUENCE [LARGE SCALE GENOMIC DNA]</scope>
    <source>
        <strain evidence="4">RSMAS</strain>
        <tissue evidence="4">Whole animal</tissue>
    </source>
</reference>
<proteinExistence type="predicted"/>
<dbReference type="GO" id="GO:0046872">
    <property type="term" value="F:metal ion binding"/>
    <property type="evidence" value="ECO:0007669"/>
    <property type="project" value="InterPro"/>
</dbReference>
<dbReference type="InterPro" id="IPR039015">
    <property type="entry name" value="ENDOD1"/>
</dbReference>
<dbReference type="InterPro" id="IPR044925">
    <property type="entry name" value="His-Me_finger_sf"/>
</dbReference>
<accession>A0A3M6TX18</accession>
<dbReference type="PANTHER" id="PTHR21472:SF26">
    <property type="entry name" value="ENDONUCLEASE DOMAIN CONTAINING 1"/>
    <property type="match status" value="1"/>
</dbReference>
<dbReference type="SMART" id="SM00477">
    <property type="entry name" value="NUC"/>
    <property type="match status" value="1"/>
</dbReference>
<evidence type="ECO:0000256" key="1">
    <source>
        <dbReference type="SAM" id="SignalP"/>
    </source>
</evidence>
<protein>
    <recommendedName>
        <fullName evidence="6">DNA/RNA non-specific endonuclease domain-containing protein</fullName>
    </recommendedName>
</protein>
<gene>
    <name evidence="4" type="ORF">pdam_00015058</name>
</gene>
<dbReference type="GO" id="GO:0016787">
    <property type="term" value="F:hydrolase activity"/>
    <property type="evidence" value="ECO:0007669"/>
    <property type="project" value="InterPro"/>
</dbReference>
<dbReference type="Gene3D" id="3.40.570.10">
    <property type="entry name" value="Extracellular Endonuclease, subunit A"/>
    <property type="match status" value="1"/>
</dbReference>
<dbReference type="PANTHER" id="PTHR21472">
    <property type="entry name" value="ENDONUCLEASE DOMAIN-CONTAINING 1 PROTEIN ENDOD1"/>
    <property type="match status" value="1"/>
</dbReference>
<feature type="chain" id="PRO_5018297615" description="DNA/RNA non-specific endonuclease domain-containing protein" evidence="1">
    <location>
        <begin position="25"/>
        <end position="340"/>
    </location>
</feature>
<dbReference type="Pfam" id="PF01223">
    <property type="entry name" value="Endonuclease_NS"/>
    <property type="match status" value="1"/>
</dbReference>
<dbReference type="InterPro" id="IPR001604">
    <property type="entry name" value="Endo_G_ENPP1-like_dom"/>
</dbReference>
<feature type="domain" description="ENPP1-3/EXOG-like endonuclease/phosphodiesterase" evidence="2">
    <location>
        <begin position="83"/>
        <end position="326"/>
    </location>
</feature>
<sequence length="340" mass="38148">MNFLGFAFHLALLVAVQLTTFTWAATNMTKTSGKDYIEQGQHLGERPVRRIVPKCIFKHFSLGGFKPLFPEPKGVTFKSICPKNQYAIFYNNVWGIPSYSLYKITAGQATTVPVPRPKGDPWQPNQTPGIHQGSEVLYRNQPIQGRYERGHVVPVNILRYSDESARATFTYTNCVPQIAGFNRGVWKKYEGKIVEYARDYCAPNGGTLYLITGTSQVKFEEILNLQGQITGVDKSVKPMEWFHDNVNIYPALGPKIAIPNSMWTVGCCWKDNYGVVGAFGVMGDNSLNPSMNEFMMSTQTVGYVENVLRLEHPNLKLELFPGMKGKNCYELGKNVPLANL</sequence>
<keyword evidence="5" id="KW-1185">Reference proteome</keyword>
<evidence type="ECO:0000259" key="3">
    <source>
        <dbReference type="SMART" id="SM00892"/>
    </source>
</evidence>
<dbReference type="AlphaFoldDB" id="A0A3M6TX18"/>
<dbReference type="Proteomes" id="UP000275408">
    <property type="component" value="Unassembled WGS sequence"/>
</dbReference>
<dbReference type="OrthoDB" id="5967827at2759"/>